<dbReference type="PANTHER" id="PTHR43713:SF3">
    <property type="entry name" value="GLUTAMATE-1-SEMIALDEHYDE 2,1-AMINOMUTASE 1, CHLOROPLASTIC-RELATED"/>
    <property type="match status" value="1"/>
</dbReference>
<name>A0A5K7YAT9_9BACT</name>
<keyword evidence="5" id="KW-1185">Reference proteome</keyword>
<reference evidence="4 5" key="1">
    <citation type="submission" date="2019-11" db="EMBL/GenBank/DDBJ databases">
        <title>Comparative genomics of hydrocarbon-degrading Desulfosarcina strains.</title>
        <authorList>
            <person name="Watanabe M."/>
            <person name="Kojima H."/>
            <person name="Fukui M."/>
        </authorList>
    </citation>
    <scope>NUCLEOTIDE SEQUENCE [LARGE SCALE GENOMIC DNA]</scope>
    <source>
        <strain evidence="4 5">PL12</strain>
    </source>
</reference>
<dbReference type="OrthoDB" id="9801834at2"/>
<dbReference type="InterPro" id="IPR015422">
    <property type="entry name" value="PyrdxlP-dep_Trfase_small"/>
</dbReference>
<protein>
    <submittedName>
        <fullName evidence="4">Aminotransferase</fullName>
    </submittedName>
</protein>
<dbReference type="Proteomes" id="UP000427906">
    <property type="component" value="Chromosome"/>
</dbReference>
<dbReference type="InterPro" id="IPR005814">
    <property type="entry name" value="Aminotrans_3"/>
</dbReference>
<evidence type="ECO:0000313" key="4">
    <source>
        <dbReference type="EMBL" id="BBO66512.1"/>
    </source>
</evidence>
<comment type="similarity">
    <text evidence="3">Belongs to the class-III pyridoxal-phosphate-dependent aminotransferase family.</text>
</comment>
<dbReference type="EMBL" id="AP021874">
    <property type="protein sequence ID" value="BBO66512.1"/>
    <property type="molecule type" value="Genomic_DNA"/>
</dbReference>
<dbReference type="KEGG" id="dalk:DSCA_04420"/>
<keyword evidence="4" id="KW-0032">Aminotransferase</keyword>
<dbReference type="GO" id="GO:0008483">
    <property type="term" value="F:transaminase activity"/>
    <property type="evidence" value="ECO:0007669"/>
    <property type="project" value="UniProtKB-KW"/>
</dbReference>
<dbReference type="GO" id="GO:0030170">
    <property type="term" value="F:pyridoxal phosphate binding"/>
    <property type="evidence" value="ECO:0007669"/>
    <property type="project" value="InterPro"/>
</dbReference>
<accession>A0A5K7YAT9</accession>
<dbReference type="InterPro" id="IPR015421">
    <property type="entry name" value="PyrdxlP-dep_Trfase_major"/>
</dbReference>
<evidence type="ECO:0000313" key="5">
    <source>
        <dbReference type="Proteomes" id="UP000427906"/>
    </source>
</evidence>
<dbReference type="Pfam" id="PF00202">
    <property type="entry name" value="Aminotran_3"/>
    <property type="match status" value="1"/>
</dbReference>
<evidence type="ECO:0000256" key="3">
    <source>
        <dbReference type="RuleBase" id="RU003560"/>
    </source>
</evidence>
<dbReference type="NCBIfam" id="NF005453">
    <property type="entry name" value="PRK07046.1"/>
    <property type="match status" value="1"/>
</dbReference>
<keyword evidence="4" id="KW-0808">Transferase</keyword>
<dbReference type="SUPFAM" id="SSF53383">
    <property type="entry name" value="PLP-dependent transferases"/>
    <property type="match status" value="1"/>
</dbReference>
<dbReference type="PANTHER" id="PTHR43713">
    <property type="entry name" value="GLUTAMATE-1-SEMIALDEHYDE 2,1-AMINOMUTASE"/>
    <property type="match status" value="1"/>
</dbReference>
<keyword evidence="2 3" id="KW-0663">Pyridoxal phosphate</keyword>
<evidence type="ECO:0000256" key="1">
    <source>
        <dbReference type="ARBA" id="ARBA00001933"/>
    </source>
</evidence>
<organism evidence="4 5">
    <name type="scientific">Desulfosarcina alkanivorans</name>
    <dbReference type="NCBI Taxonomy" id="571177"/>
    <lineage>
        <taxon>Bacteria</taxon>
        <taxon>Pseudomonadati</taxon>
        <taxon>Thermodesulfobacteriota</taxon>
        <taxon>Desulfobacteria</taxon>
        <taxon>Desulfobacterales</taxon>
        <taxon>Desulfosarcinaceae</taxon>
        <taxon>Desulfosarcina</taxon>
    </lineage>
</organism>
<dbReference type="RefSeq" id="WP_155314871.1">
    <property type="nucleotide sequence ID" value="NZ_AP021874.1"/>
</dbReference>
<dbReference type="AlphaFoldDB" id="A0A5K7YAT9"/>
<evidence type="ECO:0000256" key="2">
    <source>
        <dbReference type="ARBA" id="ARBA00022898"/>
    </source>
</evidence>
<dbReference type="Gene3D" id="3.90.1150.10">
    <property type="entry name" value="Aspartate Aminotransferase, domain 1"/>
    <property type="match status" value="1"/>
</dbReference>
<gene>
    <name evidence="4" type="ORF">DSCA_04420</name>
</gene>
<proteinExistence type="inferred from homology"/>
<dbReference type="Gene3D" id="3.40.640.10">
    <property type="entry name" value="Type I PLP-dependent aspartate aminotransferase-like (Major domain)"/>
    <property type="match status" value="1"/>
</dbReference>
<sequence length="464" mass="50875">MTFQRIISDQQLEELMQREAARFEKRTPGSKAAFRQAGEVLLNGVPMPWMGDWGTAYPLFIDHASENRIKDVDGNTYIDFCLGDTGAMFGHSPAPTAEAVTRQIHRGITTMLPTKDAVWVGRELKSRFGLPYWQVAMTATEANRYVIRICRTLTHRPKILVFNECYHGSIDEALVHFGPDGRLALRSEYDINPGIPKEALTRVVEFNDPDALEEALAHEDVACVLAEPVMTNCGMVLPAPGYHAKLRELCTRTGTYLIIDETHTLSSGPGGYTAAHGLEPDFVTLGKCIAGGVPVAVYGFTAAISEKINASFGHKGLSDPMGIGGTLSGNALAINALRATLKHAATQTAFEKMIAGANRMADGLEASIEKYDLPWSVTRCGARAELQFVPRLPTCGSEAKAAFDWPMIYYTHLFLANRGLLITPFHNMMLVPPMATEEDIDCLVKGWDACMQELSVLSGRNRSH</sequence>
<dbReference type="InterPro" id="IPR015424">
    <property type="entry name" value="PyrdxlP-dep_Trfase"/>
</dbReference>
<comment type="cofactor">
    <cofactor evidence="1">
        <name>pyridoxal 5'-phosphate</name>
        <dbReference type="ChEBI" id="CHEBI:597326"/>
    </cofactor>
</comment>